<dbReference type="InterPro" id="IPR001079">
    <property type="entry name" value="Galectin_CRD"/>
</dbReference>
<dbReference type="GO" id="GO:0002548">
    <property type="term" value="P:monocyte chemotaxis"/>
    <property type="evidence" value="ECO:0007669"/>
    <property type="project" value="TreeGrafter"/>
</dbReference>
<keyword evidence="10 19" id="KW-0430">Lectin</keyword>
<dbReference type="AlphaFoldDB" id="A0AAW1C4J9"/>
<dbReference type="GO" id="GO:0006397">
    <property type="term" value="P:mRNA processing"/>
    <property type="evidence" value="ECO:0007669"/>
    <property type="project" value="UniProtKB-KW"/>
</dbReference>
<evidence type="ECO:0000256" key="8">
    <source>
        <dbReference type="ARBA" id="ARBA00022664"/>
    </source>
</evidence>
<keyword evidence="9" id="KW-0747">Spliceosome</keyword>
<dbReference type="CDD" id="cd00070">
    <property type="entry name" value="GLECT"/>
    <property type="match status" value="1"/>
</dbReference>
<dbReference type="GO" id="GO:0090280">
    <property type="term" value="P:positive regulation of calcium ion import"/>
    <property type="evidence" value="ECO:0007669"/>
    <property type="project" value="TreeGrafter"/>
</dbReference>
<dbReference type="PROSITE" id="PS51304">
    <property type="entry name" value="GALECTIN"/>
    <property type="match status" value="1"/>
</dbReference>
<evidence type="ECO:0000256" key="7">
    <source>
        <dbReference type="ARBA" id="ARBA00022588"/>
    </source>
</evidence>
<proteinExistence type="predicted"/>
<evidence type="ECO:0000256" key="4">
    <source>
        <dbReference type="ARBA" id="ARBA00022490"/>
    </source>
</evidence>
<dbReference type="GO" id="GO:0005681">
    <property type="term" value="C:spliceosomal complex"/>
    <property type="evidence" value="ECO:0007669"/>
    <property type="project" value="UniProtKB-KW"/>
</dbReference>
<keyword evidence="5" id="KW-0964">Secreted</keyword>
<dbReference type="GO" id="GO:0048246">
    <property type="term" value="P:macrophage chemotaxis"/>
    <property type="evidence" value="ECO:0007669"/>
    <property type="project" value="TreeGrafter"/>
</dbReference>
<gene>
    <name evidence="22" type="ORF">NXF25_000489</name>
</gene>
<dbReference type="GO" id="GO:0008380">
    <property type="term" value="P:RNA splicing"/>
    <property type="evidence" value="ECO:0007669"/>
    <property type="project" value="UniProtKB-KW"/>
</dbReference>
<sequence length="167" mass="18548">MCPVPGQPPSDKGAQPTTPQSGPGGFSGPLRVPFDLPLPSGLMPRLLITMTGTVNPRPNRFQVDLKKGNDIAFHFNPRFNEDNMKVIVCNTRIQDDWGKEDRTAPRFPFEAGKPFKIQILCEADHLKVAVDDAHLMQYSHRIKELNQITKLSISGDVTLTSVMPVMI</sequence>
<evidence type="ECO:0000256" key="12">
    <source>
        <dbReference type="ARBA" id="ARBA00022782"/>
    </source>
</evidence>
<dbReference type="GO" id="GO:0045806">
    <property type="term" value="P:negative regulation of endocytosis"/>
    <property type="evidence" value="ECO:0007669"/>
    <property type="project" value="TreeGrafter"/>
</dbReference>
<dbReference type="GO" id="GO:0045087">
    <property type="term" value="P:innate immune response"/>
    <property type="evidence" value="ECO:0007669"/>
    <property type="project" value="UniProtKB-KW"/>
</dbReference>
<evidence type="ECO:0000256" key="17">
    <source>
        <dbReference type="ARBA" id="ARBA00023187"/>
    </source>
</evidence>
<dbReference type="GO" id="GO:0005737">
    <property type="term" value="C:cytoplasm"/>
    <property type="evidence" value="ECO:0007669"/>
    <property type="project" value="UniProtKB-SubCell"/>
</dbReference>
<evidence type="ECO:0000313" key="23">
    <source>
        <dbReference type="Proteomes" id="UP001474421"/>
    </source>
</evidence>
<evidence type="ECO:0000256" key="11">
    <source>
        <dbReference type="ARBA" id="ARBA00022737"/>
    </source>
</evidence>
<evidence type="ECO:0000256" key="16">
    <source>
        <dbReference type="ARBA" id="ARBA00023157"/>
    </source>
</evidence>
<dbReference type="GO" id="GO:0019863">
    <property type="term" value="F:IgE binding"/>
    <property type="evidence" value="ECO:0007669"/>
    <property type="project" value="UniProtKB-KW"/>
</dbReference>
<keyword evidence="11" id="KW-0677">Repeat</keyword>
<keyword evidence="8" id="KW-0507">mRNA processing</keyword>
<dbReference type="Gene3D" id="2.60.120.200">
    <property type="match status" value="1"/>
</dbReference>
<organism evidence="22 23">
    <name type="scientific">Crotalus adamanteus</name>
    <name type="common">Eastern diamondback rattlesnake</name>
    <dbReference type="NCBI Taxonomy" id="8729"/>
    <lineage>
        <taxon>Eukaryota</taxon>
        <taxon>Metazoa</taxon>
        <taxon>Chordata</taxon>
        <taxon>Craniata</taxon>
        <taxon>Vertebrata</taxon>
        <taxon>Euteleostomi</taxon>
        <taxon>Lepidosauria</taxon>
        <taxon>Squamata</taxon>
        <taxon>Bifurcata</taxon>
        <taxon>Unidentata</taxon>
        <taxon>Episquamata</taxon>
        <taxon>Toxicofera</taxon>
        <taxon>Serpentes</taxon>
        <taxon>Colubroidea</taxon>
        <taxon>Viperidae</taxon>
        <taxon>Crotalinae</taxon>
        <taxon>Crotalus</taxon>
    </lineage>
</organism>
<keyword evidence="7" id="KW-0399">Innate immunity</keyword>
<dbReference type="InterPro" id="IPR013320">
    <property type="entry name" value="ConA-like_dom_sf"/>
</dbReference>
<keyword evidence="4" id="KW-0963">Cytoplasm</keyword>
<keyword evidence="12" id="KW-0221">Differentiation</keyword>
<keyword evidence="23" id="KW-1185">Reference proteome</keyword>
<accession>A0AAW1C4J9</accession>
<evidence type="ECO:0000256" key="5">
    <source>
        <dbReference type="ARBA" id="ARBA00022525"/>
    </source>
</evidence>
<dbReference type="PANTHER" id="PTHR11346">
    <property type="entry name" value="GALECTIN"/>
    <property type="match status" value="1"/>
</dbReference>
<dbReference type="GO" id="GO:0001772">
    <property type="term" value="C:immunological synapse"/>
    <property type="evidence" value="ECO:0007669"/>
    <property type="project" value="TreeGrafter"/>
</dbReference>
<evidence type="ECO:0000256" key="15">
    <source>
        <dbReference type="ARBA" id="ARBA00022990"/>
    </source>
</evidence>
<dbReference type="SMART" id="SM00276">
    <property type="entry name" value="GLECT"/>
    <property type="match status" value="1"/>
</dbReference>
<dbReference type="GO" id="GO:0030154">
    <property type="term" value="P:cell differentiation"/>
    <property type="evidence" value="ECO:0007669"/>
    <property type="project" value="UniProtKB-KW"/>
</dbReference>
<dbReference type="FunFam" id="2.60.120.200:FF:000023">
    <property type="entry name" value="Galectin"/>
    <property type="match status" value="1"/>
</dbReference>
<comment type="caution">
    <text evidence="22">The sequence shown here is derived from an EMBL/GenBank/DDBJ whole genome shotgun (WGS) entry which is preliminary data.</text>
</comment>
<evidence type="ECO:0000256" key="13">
    <source>
        <dbReference type="ARBA" id="ARBA00022859"/>
    </source>
</evidence>
<dbReference type="GO" id="GO:2001237">
    <property type="term" value="P:negative regulation of extrinsic apoptotic signaling pathway"/>
    <property type="evidence" value="ECO:0007669"/>
    <property type="project" value="TreeGrafter"/>
</dbReference>
<keyword evidence="18" id="KW-0539">Nucleus</keyword>
<dbReference type="InterPro" id="IPR044156">
    <property type="entry name" value="Galectin-like"/>
</dbReference>
<dbReference type="SMART" id="SM00908">
    <property type="entry name" value="Gal-bind_lectin"/>
    <property type="match status" value="1"/>
</dbReference>
<evidence type="ECO:0000256" key="1">
    <source>
        <dbReference type="ARBA" id="ARBA00004123"/>
    </source>
</evidence>
<evidence type="ECO:0000313" key="22">
    <source>
        <dbReference type="EMBL" id="KAK9409314.1"/>
    </source>
</evidence>
<evidence type="ECO:0000256" key="14">
    <source>
        <dbReference type="ARBA" id="ARBA00022972"/>
    </source>
</evidence>
<dbReference type="Proteomes" id="UP001474421">
    <property type="component" value="Unassembled WGS sequence"/>
</dbReference>
<keyword evidence="16" id="KW-1015">Disulfide bond</keyword>
<name>A0AAW1C4J9_CROAD</name>
<evidence type="ECO:0000256" key="20">
    <source>
        <dbReference type="SAM" id="MobiDB-lite"/>
    </source>
</evidence>
<reference evidence="22 23" key="1">
    <citation type="journal article" date="2024" name="Proc. Natl. Acad. Sci. U.S.A.">
        <title>The genetic regulatory architecture and epigenomic basis for age-related changes in rattlesnake venom.</title>
        <authorList>
            <person name="Hogan M.P."/>
            <person name="Holding M.L."/>
            <person name="Nystrom G.S."/>
            <person name="Colston T.J."/>
            <person name="Bartlett D.A."/>
            <person name="Mason A.J."/>
            <person name="Ellsworth S.A."/>
            <person name="Rautsaw R.M."/>
            <person name="Lawrence K.C."/>
            <person name="Strickland J.L."/>
            <person name="He B."/>
            <person name="Fraser P."/>
            <person name="Margres M.J."/>
            <person name="Gilbert D.M."/>
            <person name="Gibbs H.L."/>
            <person name="Parkinson C.L."/>
            <person name="Rokyta D.R."/>
        </authorList>
    </citation>
    <scope>NUCLEOTIDE SEQUENCE [LARGE SCALE GENOMIC DNA]</scope>
    <source>
        <strain evidence="22">DRR0105</strain>
    </source>
</reference>
<evidence type="ECO:0000256" key="2">
    <source>
        <dbReference type="ARBA" id="ARBA00004496"/>
    </source>
</evidence>
<dbReference type="GO" id="GO:0050918">
    <property type="term" value="P:positive chemotaxis"/>
    <property type="evidence" value="ECO:0007669"/>
    <property type="project" value="TreeGrafter"/>
</dbReference>
<evidence type="ECO:0000256" key="19">
    <source>
        <dbReference type="RuleBase" id="RU102079"/>
    </source>
</evidence>
<evidence type="ECO:0000256" key="18">
    <source>
        <dbReference type="ARBA" id="ARBA00023242"/>
    </source>
</evidence>
<dbReference type="Pfam" id="PF00337">
    <property type="entry name" value="Gal-bind_lectin"/>
    <property type="match status" value="1"/>
</dbReference>
<dbReference type="GO" id="GO:0048030">
    <property type="term" value="F:disaccharide binding"/>
    <property type="evidence" value="ECO:0007669"/>
    <property type="project" value="TreeGrafter"/>
</dbReference>
<dbReference type="GO" id="GO:0030593">
    <property type="term" value="P:neutrophil chemotaxis"/>
    <property type="evidence" value="ECO:0007669"/>
    <property type="project" value="TreeGrafter"/>
</dbReference>
<evidence type="ECO:0000256" key="10">
    <source>
        <dbReference type="ARBA" id="ARBA00022734"/>
    </source>
</evidence>
<dbReference type="SUPFAM" id="SSF49899">
    <property type="entry name" value="Concanavalin A-like lectins/glucanases"/>
    <property type="match status" value="1"/>
</dbReference>
<feature type="region of interest" description="Disordered" evidence="20">
    <location>
        <begin position="1"/>
        <end position="30"/>
    </location>
</feature>
<dbReference type="PANTHER" id="PTHR11346:SF26">
    <property type="entry name" value="GALECTIN-3"/>
    <property type="match status" value="1"/>
</dbReference>
<keyword evidence="17" id="KW-0508">mRNA splicing</keyword>
<evidence type="ECO:0000256" key="6">
    <source>
        <dbReference type="ARBA" id="ARBA00022553"/>
    </source>
</evidence>
<dbReference type="EMBL" id="JAOTOJ010000001">
    <property type="protein sequence ID" value="KAK9409314.1"/>
    <property type="molecule type" value="Genomic_DNA"/>
</dbReference>
<protein>
    <recommendedName>
        <fullName evidence="19">Galectin</fullName>
    </recommendedName>
</protein>
<feature type="domain" description="Galectin" evidence="21">
    <location>
        <begin position="34"/>
        <end position="165"/>
    </location>
</feature>
<keyword evidence="15" id="KW-0007">Acetylation</keyword>
<dbReference type="GO" id="GO:0043236">
    <property type="term" value="F:laminin binding"/>
    <property type="evidence" value="ECO:0007669"/>
    <property type="project" value="TreeGrafter"/>
</dbReference>
<dbReference type="GO" id="GO:0005615">
    <property type="term" value="C:extracellular space"/>
    <property type="evidence" value="ECO:0007669"/>
    <property type="project" value="TreeGrafter"/>
</dbReference>
<keyword evidence="6" id="KW-0597">Phosphoprotein</keyword>
<evidence type="ECO:0000259" key="21">
    <source>
        <dbReference type="PROSITE" id="PS51304"/>
    </source>
</evidence>
<dbReference type="GO" id="GO:0048245">
    <property type="term" value="P:eosinophil chemotaxis"/>
    <property type="evidence" value="ECO:0007669"/>
    <property type="project" value="TreeGrafter"/>
</dbReference>
<comment type="subcellular location">
    <subcellularLocation>
        <location evidence="2">Cytoplasm</location>
    </subcellularLocation>
    <subcellularLocation>
        <location evidence="1">Nucleus</location>
    </subcellularLocation>
    <subcellularLocation>
        <location evidence="3">Secreted</location>
    </subcellularLocation>
</comment>
<evidence type="ECO:0000256" key="3">
    <source>
        <dbReference type="ARBA" id="ARBA00004613"/>
    </source>
</evidence>
<keyword evidence="13" id="KW-0391">Immunity</keyword>
<evidence type="ECO:0000256" key="9">
    <source>
        <dbReference type="ARBA" id="ARBA00022728"/>
    </source>
</evidence>
<keyword evidence="14" id="KW-0389">IgE-binding protein</keyword>